<protein>
    <recommendedName>
        <fullName evidence="3">DUF429 domain-containing protein</fullName>
    </recommendedName>
</protein>
<keyword evidence="2" id="KW-1185">Reference proteome</keyword>
<evidence type="ECO:0008006" key="3">
    <source>
        <dbReference type="Google" id="ProtNLM"/>
    </source>
</evidence>
<evidence type="ECO:0000313" key="2">
    <source>
        <dbReference type="Proteomes" id="UP000557392"/>
    </source>
</evidence>
<comment type="caution">
    <text evidence="1">The sequence shown here is derived from an EMBL/GenBank/DDBJ whole genome shotgun (WGS) entry which is preliminary data.</text>
</comment>
<dbReference type="RefSeq" id="WP_343057964.1">
    <property type="nucleotide sequence ID" value="NZ_JACIEH010000001.1"/>
</dbReference>
<accession>A0A7W6JR86</accession>
<reference evidence="1 2" key="1">
    <citation type="submission" date="2020-08" db="EMBL/GenBank/DDBJ databases">
        <title>Genomic Encyclopedia of Type Strains, Phase IV (KMG-IV): sequencing the most valuable type-strain genomes for metagenomic binning, comparative biology and taxonomic classification.</title>
        <authorList>
            <person name="Goeker M."/>
        </authorList>
    </citation>
    <scope>NUCLEOTIDE SEQUENCE [LARGE SCALE GENOMIC DNA]</scope>
    <source>
        <strain evidence="1 2">DSM 101806</strain>
    </source>
</reference>
<dbReference type="Proteomes" id="UP000557392">
    <property type="component" value="Unassembled WGS sequence"/>
</dbReference>
<dbReference type="AlphaFoldDB" id="A0A7W6JR86"/>
<name>A0A7W6JR86_9SPHN</name>
<evidence type="ECO:0000313" key="1">
    <source>
        <dbReference type="EMBL" id="MBB4097025.1"/>
    </source>
</evidence>
<sequence length="304" mass="32669">MGPRQEAPAHRRGNGGTPLNFTDFIAIDWSGQAVERPRGLAVARATAGTAAPVLVERNWSRQGIEDWLAALADKGTRALIGLDLSPAFPLVDQGAYFPGWDLSPPDGPALWKLVDALSADDPHLAATSFVQHPDARRHFRQMGDCGDLFPPGRGRFRVCEHGQAAMRLSPYSCFNLVGASQVGKSSLTGMRVLHRLRGKLPIWPFDPLPESGPVLVEIYTALAARAAGMRKGISKIRDAATLDAMLAALGSEPAAPLSRHDDHATDAMLSAAWLRAVAHRAELWAPKGLTPELARTEGWTFGVG</sequence>
<dbReference type="EMBL" id="JACIEH010000001">
    <property type="protein sequence ID" value="MBB4097025.1"/>
    <property type="molecule type" value="Genomic_DNA"/>
</dbReference>
<proteinExistence type="predicted"/>
<gene>
    <name evidence="1" type="ORF">GGR46_000558</name>
</gene>
<organism evidence="1 2">
    <name type="scientific">Sphingomonas kyeonggiensis</name>
    <dbReference type="NCBI Taxonomy" id="1268553"/>
    <lineage>
        <taxon>Bacteria</taxon>
        <taxon>Pseudomonadati</taxon>
        <taxon>Pseudomonadota</taxon>
        <taxon>Alphaproteobacteria</taxon>
        <taxon>Sphingomonadales</taxon>
        <taxon>Sphingomonadaceae</taxon>
        <taxon>Sphingomonas</taxon>
    </lineage>
</organism>